<dbReference type="AlphaFoldDB" id="A0A0M3IB14"/>
<keyword evidence="1" id="KW-1015">Disulfide bond</keyword>
<organism evidence="4 5">
    <name type="scientific">Ascaris lumbricoides</name>
    <name type="common">Giant roundworm</name>
    <dbReference type="NCBI Taxonomy" id="6252"/>
    <lineage>
        <taxon>Eukaryota</taxon>
        <taxon>Metazoa</taxon>
        <taxon>Ecdysozoa</taxon>
        <taxon>Nematoda</taxon>
        <taxon>Chromadorea</taxon>
        <taxon>Rhabditida</taxon>
        <taxon>Spirurina</taxon>
        <taxon>Ascaridomorpha</taxon>
        <taxon>Ascaridoidea</taxon>
        <taxon>Ascarididae</taxon>
        <taxon>Ascaris</taxon>
    </lineage>
</organism>
<dbReference type="PRINTS" id="PR00838">
    <property type="entry name" value="V5ALLERGEN"/>
</dbReference>
<keyword evidence="4" id="KW-1185">Reference proteome</keyword>
<dbReference type="InterPro" id="IPR003582">
    <property type="entry name" value="ShKT_dom"/>
</dbReference>
<feature type="disulfide bond" evidence="1">
    <location>
        <begin position="287"/>
        <end position="300"/>
    </location>
</feature>
<evidence type="ECO:0000313" key="5">
    <source>
        <dbReference type="WBParaSite" id="ALUE_0001483201-mRNA-1"/>
    </source>
</evidence>
<dbReference type="InterPro" id="IPR035940">
    <property type="entry name" value="CAP_sf"/>
</dbReference>
<dbReference type="InterPro" id="IPR001283">
    <property type="entry name" value="CRISP-related"/>
</dbReference>
<dbReference type="PANTHER" id="PTHR10334">
    <property type="entry name" value="CYSTEINE-RICH SECRETORY PROTEIN-RELATED"/>
    <property type="match status" value="1"/>
</dbReference>
<dbReference type="SUPFAM" id="SSF55797">
    <property type="entry name" value="PR-1-like"/>
    <property type="match status" value="1"/>
</dbReference>
<dbReference type="PROSITE" id="PS51670">
    <property type="entry name" value="SHKT"/>
    <property type="match status" value="1"/>
</dbReference>
<feature type="compositionally biased region" description="Low complexity" evidence="2">
    <location>
        <begin position="229"/>
        <end position="245"/>
    </location>
</feature>
<reference evidence="5" key="1">
    <citation type="submission" date="2017-02" db="UniProtKB">
        <authorList>
            <consortium name="WormBaseParasite"/>
        </authorList>
    </citation>
    <scope>IDENTIFICATION</scope>
</reference>
<proteinExistence type="predicted"/>
<dbReference type="WBParaSite" id="ALUE_0001483201-mRNA-1">
    <property type="protein sequence ID" value="ALUE_0001483201-mRNA-1"/>
    <property type="gene ID" value="ALUE_0001483201"/>
</dbReference>
<evidence type="ECO:0000256" key="1">
    <source>
        <dbReference type="PROSITE-ProRule" id="PRU01005"/>
    </source>
</evidence>
<dbReference type="InterPro" id="IPR014044">
    <property type="entry name" value="CAP_dom"/>
</dbReference>
<dbReference type="CDD" id="cd05380">
    <property type="entry name" value="CAP_euk"/>
    <property type="match status" value="1"/>
</dbReference>
<name>A0A0M3IB14_ASCLU</name>
<sequence length="303" mass="33878">MNAHHNFAGYVTATNCPNVRQQQFNPSSRHVVLQRHNELRSMVANGTVEYEGGARLRSGKNIYQLSWDCDLEKIAQEWADRCVYGHSTKEHSKDAGENIYMWYTSGPHQSIDTNMLRATNNWWDEIKKYDASKNPKNIMDNTVLSIAGHWSQQAWGATTKIGCGIRNCTEGSWNTTFVVCNYLVAGNYFGKPIFEFGNGCSRDSDCTTYKGSRCNVNNKLCLTDGQTAGEPSSPSGNNNSQPEPNDQSTPKPEPEPTTKPVRVPAKPSGNKKCRNSLRNCTQFAHLCDVEQLRRHCPVTCGDC</sequence>
<feature type="domain" description="ShKT" evidence="3">
    <location>
        <begin position="273"/>
        <end position="303"/>
    </location>
</feature>
<dbReference type="SMART" id="SM00198">
    <property type="entry name" value="SCP"/>
    <property type="match status" value="1"/>
</dbReference>
<evidence type="ECO:0000313" key="4">
    <source>
        <dbReference type="Proteomes" id="UP000036681"/>
    </source>
</evidence>
<dbReference type="Gene3D" id="3.40.33.10">
    <property type="entry name" value="CAP"/>
    <property type="match status" value="1"/>
</dbReference>
<evidence type="ECO:0000259" key="3">
    <source>
        <dbReference type="PROSITE" id="PS51670"/>
    </source>
</evidence>
<dbReference type="Pfam" id="PF00188">
    <property type="entry name" value="CAP"/>
    <property type="match status" value="1"/>
</dbReference>
<dbReference type="Proteomes" id="UP000036681">
    <property type="component" value="Unplaced"/>
</dbReference>
<protein>
    <submittedName>
        <fullName evidence="5">ShKT domain-containing protein</fullName>
    </submittedName>
</protein>
<accession>A0A0M3IB14</accession>
<dbReference type="PRINTS" id="PR00837">
    <property type="entry name" value="V5TPXLIKE"/>
</dbReference>
<evidence type="ECO:0000256" key="2">
    <source>
        <dbReference type="SAM" id="MobiDB-lite"/>
    </source>
</evidence>
<comment type="caution">
    <text evidence="1">Lacks conserved residue(s) required for the propagation of feature annotation.</text>
</comment>
<dbReference type="InterPro" id="IPR002413">
    <property type="entry name" value="V5_allergen-like"/>
</dbReference>
<feature type="region of interest" description="Disordered" evidence="2">
    <location>
        <begin position="225"/>
        <end position="273"/>
    </location>
</feature>